<dbReference type="Pfam" id="PF00440">
    <property type="entry name" value="TetR_N"/>
    <property type="match status" value="1"/>
</dbReference>
<dbReference type="RefSeq" id="WP_270071265.1">
    <property type="nucleotide sequence ID" value="NZ_JAJAQC010000008.1"/>
</dbReference>
<feature type="DNA-binding region" description="H-T-H motif" evidence="4">
    <location>
        <begin position="45"/>
        <end position="64"/>
    </location>
</feature>
<dbReference type="PROSITE" id="PS01081">
    <property type="entry name" value="HTH_TETR_1"/>
    <property type="match status" value="1"/>
</dbReference>
<evidence type="ECO:0000313" key="8">
    <source>
        <dbReference type="Proteomes" id="UP001140076"/>
    </source>
</evidence>
<keyword evidence="2 4" id="KW-0238">DNA-binding</keyword>
<dbReference type="PRINTS" id="PR00455">
    <property type="entry name" value="HTHTETR"/>
</dbReference>
<keyword evidence="8" id="KW-1185">Reference proteome</keyword>
<dbReference type="InterPro" id="IPR009057">
    <property type="entry name" value="Homeodomain-like_sf"/>
</dbReference>
<dbReference type="InterPro" id="IPR023772">
    <property type="entry name" value="DNA-bd_HTH_TetR-type_CS"/>
</dbReference>
<keyword evidence="3" id="KW-0804">Transcription</keyword>
<dbReference type="PROSITE" id="PS50977">
    <property type="entry name" value="HTH_TETR_2"/>
    <property type="match status" value="1"/>
</dbReference>
<dbReference type="InterPro" id="IPR001647">
    <property type="entry name" value="HTH_TetR"/>
</dbReference>
<dbReference type="GO" id="GO:0003700">
    <property type="term" value="F:DNA-binding transcription factor activity"/>
    <property type="evidence" value="ECO:0007669"/>
    <property type="project" value="TreeGrafter"/>
</dbReference>
<evidence type="ECO:0000256" key="5">
    <source>
        <dbReference type="SAM" id="MobiDB-lite"/>
    </source>
</evidence>
<sequence>MTQHPVDDQHPPAPAAADTEREARAERILAAAADLLVSLGYRRVTVEDVARRADIGKGTVYLHFRTKEVLFLSVVLRSQEAMMRRLIDGIRADPHQVRPSELARASYLLVHEDPVLRAVVVGDPDTLGFLARGGAKHMRALMDQRRDTMRDYFAVLREHGVLRGDLPVDAQLMLYMHVFTGYFLAEPLAAVFFPEPDPVTERADLLAHVLRTSIEAAPDDPGPDRAAAPHVIAVFDRVLTAVRTELATQKRT</sequence>
<dbReference type="PANTHER" id="PTHR30055">
    <property type="entry name" value="HTH-TYPE TRANSCRIPTIONAL REGULATOR RUTR"/>
    <property type="match status" value="1"/>
</dbReference>
<gene>
    <name evidence="7" type="ORF">LG943_06495</name>
</gene>
<name>A0A9X3NTV0_9ACTN</name>
<feature type="region of interest" description="Disordered" evidence="5">
    <location>
        <begin position="1"/>
        <end position="21"/>
    </location>
</feature>
<dbReference type="GO" id="GO:0000976">
    <property type="term" value="F:transcription cis-regulatory region binding"/>
    <property type="evidence" value="ECO:0007669"/>
    <property type="project" value="TreeGrafter"/>
</dbReference>
<dbReference type="Gene3D" id="1.10.357.10">
    <property type="entry name" value="Tetracycline Repressor, domain 2"/>
    <property type="match status" value="1"/>
</dbReference>
<evidence type="ECO:0000259" key="6">
    <source>
        <dbReference type="PROSITE" id="PS50977"/>
    </source>
</evidence>
<keyword evidence="1" id="KW-0805">Transcription regulation</keyword>
<feature type="compositionally biased region" description="Basic and acidic residues" evidence="5">
    <location>
        <begin position="1"/>
        <end position="10"/>
    </location>
</feature>
<comment type="caution">
    <text evidence="7">The sequence shown here is derived from an EMBL/GenBank/DDBJ whole genome shotgun (WGS) entry which is preliminary data.</text>
</comment>
<organism evidence="7 8">
    <name type="scientific">Streptomonospora mangrovi</name>
    <dbReference type="NCBI Taxonomy" id="2883123"/>
    <lineage>
        <taxon>Bacteria</taxon>
        <taxon>Bacillati</taxon>
        <taxon>Actinomycetota</taxon>
        <taxon>Actinomycetes</taxon>
        <taxon>Streptosporangiales</taxon>
        <taxon>Nocardiopsidaceae</taxon>
        <taxon>Streptomonospora</taxon>
    </lineage>
</organism>
<reference evidence="7" key="1">
    <citation type="submission" date="2021-10" db="EMBL/GenBank/DDBJ databases">
        <title>Streptomonospora sp. nov., isolated from mangrove soil.</title>
        <authorList>
            <person name="Chen X."/>
            <person name="Ge X."/>
            <person name="Liu W."/>
        </authorList>
    </citation>
    <scope>NUCLEOTIDE SEQUENCE</scope>
    <source>
        <strain evidence="7">S1-112</strain>
    </source>
</reference>
<feature type="domain" description="HTH tetR-type" evidence="6">
    <location>
        <begin position="22"/>
        <end position="82"/>
    </location>
</feature>
<dbReference type="AlphaFoldDB" id="A0A9X3NTV0"/>
<evidence type="ECO:0000256" key="2">
    <source>
        <dbReference type="ARBA" id="ARBA00023125"/>
    </source>
</evidence>
<accession>A0A9X3NTV0</accession>
<evidence type="ECO:0000313" key="7">
    <source>
        <dbReference type="EMBL" id="MDA0563976.1"/>
    </source>
</evidence>
<dbReference type="EMBL" id="JAJAQC010000008">
    <property type="protein sequence ID" value="MDA0563976.1"/>
    <property type="molecule type" value="Genomic_DNA"/>
</dbReference>
<evidence type="ECO:0000256" key="4">
    <source>
        <dbReference type="PROSITE-ProRule" id="PRU00335"/>
    </source>
</evidence>
<dbReference type="SUPFAM" id="SSF46689">
    <property type="entry name" value="Homeodomain-like"/>
    <property type="match status" value="1"/>
</dbReference>
<evidence type="ECO:0000256" key="1">
    <source>
        <dbReference type="ARBA" id="ARBA00023015"/>
    </source>
</evidence>
<dbReference type="Proteomes" id="UP001140076">
    <property type="component" value="Unassembled WGS sequence"/>
</dbReference>
<dbReference type="InterPro" id="IPR050109">
    <property type="entry name" value="HTH-type_TetR-like_transc_reg"/>
</dbReference>
<protein>
    <submittedName>
        <fullName evidence="7">TetR/AcrR family transcriptional regulator</fullName>
    </submittedName>
</protein>
<proteinExistence type="predicted"/>
<evidence type="ECO:0000256" key="3">
    <source>
        <dbReference type="ARBA" id="ARBA00023163"/>
    </source>
</evidence>
<dbReference type="PANTHER" id="PTHR30055:SF234">
    <property type="entry name" value="HTH-TYPE TRANSCRIPTIONAL REGULATOR BETI"/>
    <property type="match status" value="1"/>
</dbReference>